<dbReference type="EMBL" id="AAHPHN010000078">
    <property type="protein sequence ID" value="EBY8645012.1"/>
    <property type="molecule type" value="Genomic_DNA"/>
</dbReference>
<evidence type="ECO:0000256" key="1">
    <source>
        <dbReference type="SAM" id="MobiDB-lite"/>
    </source>
</evidence>
<dbReference type="Proteomes" id="UP000839631">
    <property type="component" value="Unassembled WGS sequence"/>
</dbReference>
<gene>
    <name evidence="3" type="primary">pilP</name>
    <name evidence="3" type="ORF">D6K54_25480</name>
    <name evidence="4" type="ORF">D6S17_26435</name>
</gene>
<accession>A0A3Z6QSV8</accession>
<name>A0A3Z6QSV8_SALEB</name>
<dbReference type="NCBIfam" id="TIGR03021">
    <property type="entry name" value="pilP_fam"/>
    <property type="match status" value="1"/>
</dbReference>
<keyword evidence="2" id="KW-0732">Signal</keyword>
<evidence type="ECO:0000313" key="3">
    <source>
        <dbReference type="EMBL" id="EAC0790019.1"/>
    </source>
</evidence>
<sequence>MLRNSLFAVLMLLPVMVRAAGATPEPVTTLPPPPSAPASTSVSVPVPAPAPPDVKTVAPPSTGGTVAHMEDIQAQTLLYKAQLMRDKALAELQKISGNSDSLSVSGAPLSYETSAIQSVPVTSARDDASPQVVQITGDGKTFSALIRTNRGSQLMVHAGNTIPGTHLKVDKITFDAVTVSTAGKAPRVLAFVED</sequence>
<feature type="chain" id="PRO_5041125732" evidence="2">
    <location>
        <begin position="20"/>
        <end position="194"/>
    </location>
</feature>
<dbReference type="EMBL" id="AAAGSE010000061">
    <property type="protein sequence ID" value="EAC0790019.1"/>
    <property type="molecule type" value="Genomic_DNA"/>
</dbReference>
<reference evidence="3" key="1">
    <citation type="submission" date="2018-09" db="EMBL/GenBank/DDBJ databases">
        <authorList>
            <person name="Ashton P.M."/>
            <person name="Dallman T."/>
            <person name="Nair S."/>
            <person name="De Pinna E."/>
            <person name="Peters T."/>
            <person name="Grant K."/>
        </authorList>
    </citation>
    <scope>NUCLEOTIDE SEQUENCE [LARGE SCALE GENOMIC DNA]</scope>
    <source>
        <strain evidence="4">140692</strain>
        <strain evidence="3">412099</strain>
    </source>
</reference>
<evidence type="ECO:0000313" key="4">
    <source>
        <dbReference type="EMBL" id="EBY8645012.1"/>
    </source>
</evidence>
<dbReference type="AlphaFoldDB" id="A0A3Z6QSV8"/>
<organism evidence="3">
    <name type="scientific">Salmonella enterica subsp. enterica serovar Java</name>
    <dbReference type="NCBI Taxonomy" id="224729"/>
    <lineage>
        <taxon>Bacteria</taxon>
        <taxon>Pseudomonadati</taxon>
        <taxon>Pseudomonadota</taxon>
        <taxon>Gammaproteobacteria</taxon>
        <taxon>Enterobacterales</taxon>
        <taxon>Enterobacteriaceae</taxon>
        <taxon>Salmonella</taxon>
    </lineage>
</organism>
<protein>
    <submittedName>
        <fullName evidence="3">Type IV pilus biogenesis protein PilP</fullName>
    </submittedName>
</protein>
<feature type="signal peptide" evidence="2">
    <location>
        <begin position="1"/>
        <end position="19"/>
    </location>
</feature>
<dbReference type="InterPro" id="IPR022753">
    <property type="entry name" value="T4SS_pilus_biogen_PilP"/>
</dbReference>
<comment type="caution">
    <text evidence="3">The sequence shown here is derived from an EMBL/GenBank/DDBJ whole genome shotgun (WGS) entry which is preliminary data.</text>
</comment>
<feature type="region of interest" description="Disordered" evidence="1">
    <location>
        <begin position="24"/>
        <end position="65"/>
    </location>
</feature>
<proteinExistence type="predicted"/>
<evidence type="ECO:0000256" key="2">
    <source>
        <dbReference type="SAM" id="SignalP"/>
    </source>
</evidence>